<dbReference type="RefSeq" id="XP_028867173.1">
    <property type="nucleotide sequence ID" value="XM_029011340.1"/>
</dbReference>
<feature type="compositionally biased region" description="Basic and acidic residues" evidence="1">
    <location>
        <begin position="422"/>
        <end position="440"/>
    </location>
</feature>
<feature type="compositionally biased region" description="Polar residues" evidence="1">
    <location>
        <begin position="517"/>
        <end position="530"/>
    </location>
</feature>
<feature type="region of interest" description="Disordered" evidence="1">
    <location>
        <begin position="401"/>
        <end position="661"/>
    </location>
</feature>
<dbReference type="Proteomes" id="UP000236319">
    <property type="component" value="Unassembled WGS sequence"/>
</dbReference>
<dbReference type="Pfam" id="PF02818">
    <property type="entry name" value="PPAK"/>
    <property type="match status" value="1"/>
</dbReference>
<organism evidence="2 3">
    <name type="scientific">Babesia ovata</name>
    <dbReference type="NCBI Taxonomy" id="189622"/>
    <lineage>
        <taxon>Eukaryota</taxon>
        <taxon>Sar</taxon>
        <taxon>Alveolata</taxon>
        <taxon>Apicomplexa</taxon>
        <taxon>Aconoidasida</taxon>
        <taxon>Piroplasmida</taxon>
        <taxon>Babesiidae</taxon>
        <taxon>Babesia</taxon>
    </lineage>
</organism>
<reference evidence="2 3" key="1">
    <citation type="journal article" date="2017" name="BMC Genomics">
        <title>Whole-genome assembly of Babesia ovata and comparative genomics between closely related pathogens.</title>
        <authorList>
            <person name="Yamagishi J."/>
            <person name="Asada M."/>
            <person name="Hakimi H."/>
            <person name="Tanaka T.Q."/>
            <person name="Sugimoto C."/>
            <person name="Kawazu S."/>
        </authorList>
    </citation>
    <scope>NUCLEOTIDE SEQUENCE [LARGE SCALE GENOMIC DNA]</scope>
    <source>
        <strain evidence="2 3">Miyake</strain>
    </source>
</reference>
<accession>A0A2H6KD52</accession>
<proteinExistence type="predicted"/>
<keyword evidence="3" id="KW-1185">Reference proteome</keyword>
<dbReference type="AlphaFoldDB" id="A0A2H6KD52"/>
<comment type="caution">
    <text evidence="2">The sequence shown here is derived from an EMBL/GenBank/DDBJ whole genome shotgun (WGS) entry which is preliminary data.</text>
</comment>
<evidence type="ECO:0000256" key="1">
    <source>
        <dbReference type="SAM" id="MobiDB-lite"/>
    </source>
</evidence>
<feature type="compositionally biased region" description="Polar residues" evidence="1">
    <location>
        <begin position="481"/>
        <end position="506"/>
    </location>
</feature>
<gene>
    <name evidence="2" type="ORF">BOVATA_024230</name>
</gene>
<name>A0A2H6KD52_9APIC</name>
<feature type="compositionally biased region" description="Low complexity" evidence="1">
    <location>
        <begin position="467"/>
        <end position="480"/>
    </location>
</feature>
<feature type="compositionally biased region" description="Pro residues" evidence="1">
    <location>
        <begin position="581"/>
        <end position="601"/>
    </location>
</feature>
<evidence type="ECO:0000313" key="3">
    <source>
        <dbReference type="Proteomes" id="UP000236319"/>
    </source>
</evidence>
<dbReference type="VEuPathDB" id="PiroplasmaDB:BOVATA_024230"/>
<feature type="compositionally biased region" description="Low complexity" evidence="1">
    <location>
        <begin position="638"/>
        <end position="654"/>
    </location>
</feature>
<protein>
    <submittedName>
        <fullName evidence="2">Ribosome-binding protein 1, putative</fullName>
    </submittedName>
</protein>
<sequence length="661" mass="71825">MAPHGVPLGSLKECLQFLEWLKRYEAMQDKVARELHGRIKQYFQESKDIFNLENVKLGLTAFLGHVSAFYTRLCEDPAPGSYTGKNPNDIVDALLECLSKFLAAIYFLEYCVYHSYERLGGGGWKQNWPAWNDSRWGGHLGKYLYADSGDETHGVIPGGFTYGDVSYYTLGRSYYQGSYMVFDLQKILSKQNYNFFRSVFVTSVIGDAANRKENAANALSLIRTFCDIVGEADPATGGSLIRALDAGLKEHVKSDQTICWKELREHCAKLKNKLFDKLFKKDERFDFTGQATQLKNLKREDLAKATAKWLREKLTLVRGKLREIRTDDNAVTNPDKYNLGKYFTDNLFPFGFRLDVNKRFIMSSMDVKNLMTDWREAIDEFNKKNDNDLDRLKEILSGTYQGVCQKLPPPKKPEPPPAKVPEAPKEVVPEKKVAVPKKPEVPPAKVPGSEPAMTVPTKTEAAKPVVTKAEAAKPTATKTEGNQNQGKKAEGAQNQGKKSEGAQNQGKKGEGTPTPLSPNQNNGQSESKSPPLSDVKALASAPSPGTSGGQVPPGPTGPVDLASSSTQDTSSNQGVKVQTPSQPPHQLPPGPPSPPPTPPQVPAITQRPNVSGPGPGSTVDQGIGQDAGKVVTQLISQPSDPSPSSVSTAPADTAPGGGGSG</sequence>
<feature type="compositionally biased region" description="Polar residues" evidence="1">
    <location>
        <begin position="562"/>
        <end position="576"/>
    </location>
</feature>
<dbReference type="GeneID" id="39874700"/>
<dbReference type="EMBL" id="BDSA01000002">
    <property type="protein sequence ID" value="GBE60930.1"/>
    <property type="molecule type" value="Genomic_DNA"/>
</dbReference>
<evidence type="ECO:0000313" key="2">
    <source>
        <dbReference type="EMBL" id="GBE60930.1"/>
    </source>
</evidence>
<feature type="compositionally biased region" description="Pro residues" evidence="1">
    <location>
        <begin position="407"/>
        <end position="419"/>
    </location>
</feature>
<dbReference type="InterPro" id="IPR004168">
    <property type="entry name" value="PPAK_motif"/>
</dbReference>
<dbReference type="OrthoDB" id="366915at2759"/>